<feature type="transmembrane region" description="Helical" evidence="1">
    <location>
        <begin position="349"/>
        <end position="373"/>
    </location>
</feature>
<feature type="transmembrane region" description="Helical" evidence="1">
    <location>
        <begin position="125"/>
        <end position="147"/>
    </location>
</feature>
<feature type="transmembrane region" description="Helical" evidence="1">
    <location>
        <begin position="249"/>
        <end position="272"/>
    </location>
</feature>
<evidence type="ECO:0000313" key="2">
    <source>
        <dbReference type="EMBL" id="MFD2646807.1"/>
    </source>
</evidence>
<reference evidence="3" key="1">
    <citation type="journal article" date="2019" name="Int. J. Syst. Evol. Microbiol.">
        <title>The Global Catalogue of Microorganisms (GCM) 10K type strain sequencing project: providing services to taxonomists for standard genome sequencing and annotation.</title>
        <authorList>
            <consortium name="The Broad Institute Genomics Platform"/>
            <consortium name="The Broad Institute Genome Sequencing Center for Infectious Disease"/>
            <person name="Wu L."/>
            <person name="Ma J."/>
        </authorList>
    </citation>
    <scope>NUCLEOTIDE SEQUENCE [LARGE SCALE GENOMIC DNA]</scope>
    <source>
        <strain evidence="3">CCM 7427</strain>
    </source>
</reference>
<name>A0ABW5QGJ2_9HYPH</name>
<keyword evidence="1" id="KW-0472">Membrane</keyword>
<feature type="transmembrane region" description="Helical" evidence="1">
    <location>
        <begin position="188"/>
        <end position="213"/>
    </location>
</feature>
<dbReference type="Proteomes" id="UP001597521">
    <property type="component" value="Unassembled WGS sequence"/>
</dbReference>
<feature type="transmembrane region" description="Helical" evidence="1">
    <location>
        <begin position="36"/>
        <end position="58"/>
    </location>
</feature>
<feature type="transmembrane region" description="Helical" evidence="1">
    <location>
        <begin position="70"/>
        <end position="91"/>
    </location>
</feature>
<keyword evidence="3" id="KW-1185">Reference proteome</keyword>
<keyword evidence="1" id="KW-1133">Transmembrane helix</keyword>
<feature type="transmembrane region" description="Helical" evidence="1">
    <location>
        <begin position="458"/>
        <end position="476"/>
    </location>
</feature>
<proteinExistence type="predicted"/>
<feature type="transmembrane region" description="Helical" evidence="1">
    <location>
        <begin position="320"/>
        <end position="343"/>
    </location>
</feature>
<accession>A0ABW5QGJ2</accession>
<feature type="transmembrane region" description="Helical" evidence="1">
    <location>
        <begin position="482"/>
        <end position="505"/>
    </location>
</feature>
<protein>
    <submittedName>
        <fullName evidence="2">Permease</fullName>
    </submittedName>
</protein>
<sequence length="511" mass="54359">MSATPATTLWFARHELRLAWRDWLAMMTGGRRRRRIGLVIGLAIAAVVLHLLAYGLALPWLRAGIVFDKVTLLVVSGAGFTIFTVMLSQAIEAVTRVYYARSDLDLILASPASSRRLFAVRTGGVWLSVSALSGLLAMPLINVLAVFEGPRWLAGYGVVAAMGALATALALAITVLLFRLIGPRMTRLIAQIVAAVVGAGFVILIQGAGILYYGSYSRFTLFEAPQVLAAVPEASSWVWLPARAVMGDWPSLLLLLLVGAACLAAAIGFSAASYGRLALSTTGLSHVHNRRAPARRAFPAGSQRQALRRKEWRLLLRDPWLVSQTLMQLLYLIPPALLLWINFGEGNSALIIVVPVLVMAAGQLAGGLAWLAISGEDAHDLVTTAPLTPATILRAKVEAVLIAVGAVMTPLLLLLALSAWPAALAAAVCAAAAASASTAIQLWFRMPQRRSMFRRRQVASRAATLCEALSSIMWAGTGALAAVGSLLAIGPAVLALLTLALARFLSPRHNR</sequence>
<dbReference type="RefSeq" id="WP_386831728.1">
    <property type="nucleotide sequence ID" value="NZ_JBHUNP010000001.1"/>
</dbReference>
<dbReference type="EMBL" id="JBHUNP010000001">
    <property type="protein sequence ID" value="MFD2646807.1"/>
    <property type="molecule type" value="Genomic_DNA"/>
</dbReference>
<gene>
    <name evidence="2" type="ORF">ACFSX5_03255</name>
</gene>
<evidence type="ECO:0000256" key="1">
    <source>
        <dbReference type="SAM" id="Phobius"/>
    </source>
</evidence>
<feature type="transmembrane region" description="Helical" evidence="1">
    <location>
        <begin position="153"/>
        <end position="181"/>
    </location>
</feature>
<organism evidence="2 3">
    <name type="scientific">Devosia albogilva</name>
    <dbReference type="NCBI Taxonomy" id="429726"/>
    <lineage>
        <taxon>Bacteria</taxon>
        <taxon>Pseudomonadati</taxon>
        <taxon>Pseudomonadota</taxon>
        <taxon>Alphaproteobacteria</taxon>
        <taxon>Hyphomicrobiales</taxon>
        <taxon>Devosiaceae</taxon>
        <taxon>Devosia</taxon>
    </lineage>
</organism>
<keyword evidence="1" id="KW-0812">Transmembrane</keyword>
<evidence type="ECO:0000313" key="3">
    <source>
        <dbReference type="Proteomes" id="UP001597521"/>
    </source>
</evidence>
<feature type="transmembrane region" description="Helical" evidence="1">
    <location>
        <begin position="423"/>
        <end position="446"/>
    </location>
</feature>
<feature type="transmembrane region" description="Helical" evidence="1">
    <location>
        <begin position="399"/>
        <end position="417"/>
    </location>
</feature>
<comment type="caution">
    <text evidence="2">The sequence shown here is derived from an EMBL/GenBank/DDBJ whole genome shotgun (WGS) entry which is preliminary data.</text>
</comment>